<evidence type="ECO:0000313" key="8">
    <source>
        <dbReference type="EMBL" id="OOF99038.1"/>
    </source>
</evidence>
<keyword evidence="4 6" id="KW-0472">Membrane</keyword>
<dbReference type="Pfam" id="PF20684">
    <property type="entry name" value="Fung_rhodopsin"/>
    <property type="match status" value="1"/>
</dbReference>
<dbReference type="InterPro" id="IPR052337">
    <property type="entry name" value="SAT4-like"/>
</dbReference>
<dbReference type="STRING" id="602072.A0A1R3RX38"/>
<keyword evidence="2 6" id="KW-0812">Transmembrane</keyword>
<comment type="subcellular location">
    <subcellularLocation>
        <location evidence="1">Membrane</location>
        <topology evidence="1">Multi-pass membrane protein</topology>
    </subcellularLocation>
</comment>
<feature type="transmembrane region" description="Helical" evidence="6">
    <location>
        <begin position="104"/>
        <end position="125"/>
    </location>
</feature>
<evidence type="ECO:0000256" key="5">
    <source>
        <dbReference type="ARBA" id="ARBA00038359"/>
    </source>
</evidence>
<dbReference type="Proteomes" id="UP000188318">
    <property type="component" value="Unassembled WGS sequence"/>
</dbReference>
<evidence type="ECO:0000256" key="3">
    <source>
        <dbReference type="ARBA" id="ARBA00022989"/>
    </source>
</evidence>
<dbReference type="EMBL" id="KV907495">
    <property type="protein sequence ID" value="OOF99038.1"/>
    <property type="molecule type" value="Genomic_DNA"/>
</dbReference>
<dbReference type="PANTHER" id="PTHR33048">
    <property type="entry name" value="PTH11-LIKE INTEGRAL MEMBRANE PROTEIN (AFU_ORTHOLOGUE AFUA_5G11245)"/>
    <property type="match status" value="1"/>
</dbReference>
<dbReference type="InterPro" id="IPR049326">
    <property type="entry name" value="Rhodopsin_dom_fungi"/>
</dbReference>
<sequence>MSLDQVSGSGTSGDFEHPNQNLRRSVIIALYFAFILSTVAVALRLLARKITGSRLYLDDYLIIIALLFKYGCSIGVTILLFNGLGSHITMIPQKNLTVYFKIGWSNSFVYTCCVAFIKLSILAVYKRLFAAKGMTIAVNIVGTIVILWALSVSIAGVLNCVPVHKFWDRAVPGHCVDTVSYYYGQQIPNILTDVVLLIMPLKSVWALPISKAQRLLLSGVFLVGILTLCFDIVRLVAMIQLTQAGPDITYNQVPVVVWTCMEAAVGITAACLSHIRPLFNVKLWTRLRIPSQEPEKRQLNSSTSEAFSTDRTLFDPCGTQTTIYSGHEACVEAGKA</sequence>
<dbReference type="AlphaFoldDB" id="A0A1R3RX38"/>
<keyword evidence="9" id="KW-1185">Reference proteome</keyword>
<feature type="transmembrane region" description="Helical" evidence="6">
    <location>
        <begin position="59"/>
        <end position="84"/>
    </location>
</feature>
<dbReference type="OrthoDB" id="5378633at2759"/>
<organism evidence="8 9">
    <name type="scientific">Aspergillus carbonarius (strain ITEM 5010)</name>
    <dbReference type="NCBI Taxonomy" id="602072"/>
    <lineage>
        <taxon>Eukaryota</taxon>
        <taxon>Fungi</taxon>
        <taxon>Dikarya</taxon>
        <taxon>Ascomycota</taxon>
        <taxon>Pezizomycotina</taxon>
        <taxon>Eurotiomycetes</taxon>
        <taxon>Eurotiomycetidae</taxon>
        <taxon>Eurotiales</taxon>
        <taxon>Aspergillaceae</taxon>
        <taxon>Aspergillus</taxon>
        <taxon>Aspergillus subgen. Circumdati</taxon>
    </lineage>
</organism>
<evidence type="ECO:0000256" key="2">
    <source>
        <dbReference type="ARBA" id="ARBA00022692"/>
    </source>
</evidence>
<evidence type="ECO:0000313" key="9">
    <source>
        <dbReference type="Proteomes" id="UP000188318"/>
    </source>
</evidence>
<protein>
    <recommendedName>
        <fullName evidence="7">Rhodopsin domain-containing protein</fullName>
    </recommendedName>
</protein>
<proteinExistence type="inferred from homology"/>
<feature type="transmembrane region" description="Helical" evidence="6">
    <location>
        <begin position="26"/>
        <end position="47"/>
    </location>
</feature>
<accession>A0A1R3RX38</accession>
<reference evidence="9" key="1">
    <citation type="journal article" date="2017" name="Genome Biol.">
        <title>Comparative genomics reveals high biological diversity and specific adaptations in the industrially and medically important fungal genus Aspergillus.</title>
        <authorList>
            <person name="de Vries R.P."/>
            <person name="Riley R."/>
            <person name="Wiebenga A."/>
            <person name="Aguilar-Osorio G."/>
            <person name="Amillis S."/>
            <person name="Uchima C.A."/>
            <person name="Anderluh G."/>
            <person name="Asadollahi M."/>
            <person name="Askin M."/>
            <person name="Barry K."/>
            <person name="Battaglia E."/>
            <person name="Bayram O."/>
            <person name="Benocci T."/>
            <person name="Braus-Stromeyer S.A."/>
            <person name="Caldana C."/>
            <person name="Canovas D."/>
            <person name="Cerqueira G.C."/>
            <person name="Chen F."/>
            <person name="Chen W."/>
            <person name="Choi C."/>
            <person name="Clum A."/>
            <person name="Dos Santos R.A."/>
            <person name="Damasio A.R."/>
            <person name="Diallinas G."/>
            <person name="Emri T."/>
            <person name="Fekete E."/>
            <person name="Flipphi M."/>
            <person name="Freyberg S."/>
            <person name="Gallo A."/>
            <person name="Gournas C."/>
            <person name="Habgood R."/>
            <person name="Hainaut M."/>
            <person name="Harispe M.L."/>
            <person name="Henrissat B."/>
            <person name="Hilden K.S."/>
            <person name="Hope R."/>
            <person name="Hossain A."/>
            <person name="Karabika E."/>
            <person name="Karaffa L."/>
            <person name="Karanyi Z."/>
            <person name="Krasevec N."/>
            <person name="Kuo A."/>
            <person name="Kusch H."/>
            <person name="LaButti K."/>
            <person name="Lagendijk E.L."/>
            <person name="Lapidus A."/>
            <person name="Levasseur A."/>
            <person name="Lindquist E."/>
            <person name="Lipzen A."/>
            <person name="Logrieco A.F."/>
            <person name="MacCabe A."/>
            <person name="Maekelae M.R."/>
            <person name="Malavazi I."/>
            <person name="Melin P."/>
            <person name="Meyer V."/>
            <person name="Mielnichuk N."/>
            <person name="Miskei M."/>
            <person name="Molnar A.P."/>
            <person name="Mule G."/>
            <person name="Ngan C.Y."/>
            <person name="Orejas M."/>
            <person name="Orosz E."/>
            <person name="Ouedraogo J.P."/>
            <person name="Overkamp K.M."/>
            <person name="Park H.-S."/>
            <person name="Perrone G."/>
            <person name="Piumi F."/>
            <person name="Punt P.J."/>
            <person name="Ram A.F."/>
            <person name="Ramon A."/>
            <person name="Rauscher S."/>
            <person name="Record E."/>
            <person name="Riano-Pachon D.M."/>
            <person name="Robert V."/>
            <person name="Roehrig J."/>
            <person name="Ruller R."/>
            <person name="Salamov A."/>
            <person name="Salih N.S."/>
            <person name="Samson R.A."/>
            <person name="Sandor E."/>
            <person name="Sanguinetti M."/>
            <person name="Schuetze T."/>
            <person name="Sepcic K."/>
            <person name="Shelest E."/>
            <person name="Sherlock G."/>
            <person name="Sophianopoulou V."/>
            <person name="Squina F.M."/>
            <person name="Sun H."/>
            <person name="Susca A."/>
            <person name="Todd R.B."/>
            <person name="Tsang A."/>
            <person name="Unkles S.E."/>
            <person name="van de Wiele N."/>
            <person name="van Rossen-Uffink D."/>
            <person name="Oliveira J.V."/>
            <person name="Vesth T.C."/>
            <person name="Visser J."/>
            <person name="Yu J.-H."/>
            <person name="Zhou M."/>
            <person name="Andersen M.R."/>
            <person name="Archer D.B."/>
            <person name="Baker S.E."/>
            <person name="Benoit I."/>
            <person name="Brakhage A.A."/>
            <person name="Braus G.H."/>
            <person name="Fischer R."/>
            <person name="Frisvad J.C."/>
            <person name="Goldman G.H."/>
            <person name="Houbraken J."/>
            <person name="Oakley B."/>
            <person name="Pocsi I."/>
            <person name="Scazzocchio C."/>
            <person name="Seiboth B."/>
            <person name="vanKuyk P.A."/>
            <person name="Wortman J."/>
            <person name="Dyer P.S."/>
            <person name="Grigoriev I.V."/>
        </authorList>
    </citation>
    <scope>NUCLEOTIDE SEQUENCE [LARGE SCALE GENOMIC DNA]</scope>
    <source>
        <strain evidence="9">ITEM 5010</strain>
    </source>
</reference>
<dbReference type="VEuPathDB" id="FungiDB:ASPCADRAFT_504545"/>
<feature type="transmembrane region" description="Helical" evidence="6">
    <location>
        <begin position="190"/>
        <end position="208"/>
    </location>
</feature>
<keyword evidence="3 6" id="KW-1133">Transmembrane helix</keyword>
<feature type="transmembrane region" description="Helical" evidence="6">
    <location>
        <begin position="256"/>
        <end position="279"/>
    </location>
</feature>
<evidence type="ECO:0000256" key="1">
    <source>
        <dbReference type="ARBA" id="ARBA00004141"/>
    </source>
</evidence>
<feature type="domain" description="Rhodopsin" evidence="7">
    <location>
        <begin position="43"/>
        <end position="280"/>
    </location>
</feature>
<name>A0A1R3RX38_ASPC5</name>
<dbReference type="OMA" id="VWTCIEA"/>
<gene>
    <name evidence="8" type="ORF">ASPCADRAFT_504545</name>
</gene>
<dbReference type="GO" id="GO:0016020">
    <property type="term" value="C:membrane"/>
    <property type="evidence" value="ECO:0007669"/>
    <property type="project" value="UniProtKB-SubCell"/>
</dbReference>
<evidence type="ECO:0000256" key="4">
    <source>
        <dbReference type="ARBA" id="ARBA00023136"/>
    </source>
</evidence>
<evidence type="ECO:0000256" key="6">
    <source>
        <dbReference type="SAM" id="Phobius"/>
    </source>
</evidence>
<evidence type="ECO:0000259" key="7">
    <source>
        <dbReference type="Pfam" id="PF20684"/>
    </source>
</evidence>
<feature type="transmembrane region" description="Helical" evidence="6">
    <location>
        <begin position="137"/>
        <end position="158"/>
    </location>
</feature>
<comment type="similarity">
    <text evidence="5">Belongs to the SAT4 family.</text>
</comment>
<dbReference type="PANTHER" id="PTHR33048:SF47">
    <property type="entry name" value="INTEGRAL MEMBRANE PROTEIN-RELATED"/>
    <property type="match status" value="1"/>
</dbReference>
<feature type="transmembrane region" description="Helical" evidence="6">
    <location>
        <begin position="215"/>
        <end position="236"/>
    </location>
</feature>